<dbReference type="EMBL" id="LGRX02033379">
    <property type="protein sequence ID" value="KAK3241526.1"/>
    <property type="molecule type" value="Genomic_DNA"/>
</dbReference>
<reference evidence="3 4" key="1">
    <citation type="journal article" date="2015" name="Genome Biol. Evol.">
        <title>Comparative Genomics of a Bacterivorous Green Alga Reveals Evolutionary Causalities and Consequences of Phago-Mixotrophic Mode of Nutrition.</title>
        <authorList>
            <person name="Burns J.A."/>
            <person name="Paasch A."/>
            <person name="Narechania A."/>
            <person name="Kim E."/>
        </authorList>
    </citation>
    <scope>NUCLEOTIDE SEQUENCE [LARGE SCALE GENOMIC DNA]</scope>
    <source>
        <strain evidence="3 4">PLY_AMNH</strain>
    </source>
</reference>
<feature type="compositionally biased region" description="Polar residues" evidence="1">
    <location>
        <begin position="119"/>
        <end position="134"/>
    </location>
</feature>
<comment type="caution">
    <text evidence="3">The sequence shown here is derived from an EMBL/GenBank/DDBJ whole genome shotgun (WGS) entry which is preliminary data.</text>
</comment>
<evidence type="ECO:0000313" key="3">
    <source>
        <dbReference type="EMBL" id="KAK3241526.1"/>
    </source>
</evidence>
<dbReference type="InterPro" id="IPR002048">
    <property type="entry name" value="EF_hand_dom"/>
</dbReference>
<proteinExistence type="predicted"/>
<organism evidence="3 4">
    <name type="scientific">Cymbomonas tetramitiformis</name>
    <dbReference type="NCBI Taxonomy" id="36881"/>
    <lineage>
        <taxon>Eukaryota</taxon>
        <taxon>Viridiplantae</taxon>
        <taxon>Chlorophyta</taxon>
        <taxon>Pyramimonadophyceae</taxon>
        <taxon>Pyramimonadales</taxon>
        <taxon>Pyramimonadaceae</taxon>
        <taxon>Cymbomonas</taxon>
    </lineage>
</organism>
<dbReference type="Proteomes" id="UP001190700">
    <property type="component" value="Unassembled WGS sequence"/>
</dbReference>
<accession>A0AAE0BRN0</accession>
<feature type="compositionally biased region" description="Basic and acidic residues" evidence="1">
    <location>
        <begin position="173"/>
        <end position="185"/>
    </location>
</feature>
<name>A0AAE0BRN0_9CHLO</name>
<protein>
    <recommendedName>
        <fullName evidence="2">EF-hand domain-containing protein</fullName>
    </recommendedName>
</protein>
<sequence>MLILVDRRALSRISGILNACQSSGQNCGRIRPPCTESKNETEMGSEERRVILAHAQQFCLEHGLDSKIVGPLTTHIQQNLEKVLKEAASSTSTASRQQPRQEKRRPTQKEAALERLTRPTKNTMIRASHQTDVQQPLHPGHTHTSNPSSPGAHGGTEVFSRLYQQAMKKKKKHEEIREQREKDKVVEAEQTKVPMSYLSKELMKGRTKGEYANYGERLYVEGVLQRKQLELKQKARVDEEKEAEVREITSAPQISEVAKRMHRPGGNAWERLQQDTSALEMKDKKLVTLKKLNEEQEMEACSFKPNINRRSDKLMKDRTEALRGHNLSAHDQLFQDAERRKIRQEEYMNWMSDDHTFQPNAYSRHTTGSNVGGSGTLVDHSHVVERLTSADKRRELRLSQLRESLETDASTGQKLFKPVTGRAPQFGRNNSALPIGEFLYSIRHEFDDKKEYIAERERQSIDTEANRVYAGSRSRAIVVRMKQRMFKKLFKTLDDDGDGRIFLEEALEKSNLSLELVHDLEECLQLRGPDPIDLNEFQALMEHVLGGIKTGPRNYLVPEVRKDDHDNFTFKPRVNRYSKMLASRRRGKHQPVYEALLQDKAAADRRLEELKEMQTEQDLQECTFRPKLETEKYRKSLTGGELSESRDMHSRSTEERFLKLEQELQDVLGIGDDAEPWHGGGDQASALDQQAMEHAFQRMEQQIKAGKLDLKNDKLELADLLGSSDEEDDEALAALAHRQIPVEDDLSEEDM</sequence>
<dbReference type="PROSITE" id="PS50222">
    <property type="entry name" value="EF_HAND_2"/>
    <property type="match status" value="1"/>
</dbReference>
<keyword evidence="4" id="KW-1185">Reference proteome</keyword>
<dbReference type="Gene3D" id="1.10.238.10">
    <property type="entry name" value="EF-hand"/>
    <property type="match status" value="1"/>
</dbReference>
<dbReference type="SUPFAM" id="SSF47473">
    <property type="entry name" value="EF-hand"/>
    <property type="match status" value="1"/>
</dbReference>
<dbReference type="PANTHER" id="PTHR35381:SF1">
    <property type="entry name" value="EF-HAND DOMAIN-CONTAINING PROTEIN"/>
    <property type="match status" value="1"/>
</dbReference>
<evidence type="ECO:0000259" key="2">
    <source>
        <dbReference type="PROSITE" id="PS50222"/>
    </source>
</evidence>
<dbReference type="AlphaFoldDB" id="A0AAE0BRN0"/>
<feature type="compositionally biased region" description="Basic and acidic residues" evidence="1">
    <location>
        <begin position="99"/>
        <end position="117"/>
    </location>
</feature>
<evidence type="ECO:0000256" key="1">
    <source>
        <dbReference type="SAM" id="MobiDB-lite"/>
    </source>
</evidence>
<dbReference type="PANTHER" id="PTHR35381">
    <property type="entry name" value="EF-HAND DOMAIN-CONTAINING PROTEIN"/>
    <property type="match status" value="1"/>
</dbReference>
<feature type="region of interest" description="Disordered" evidence="1">
    <location>
        <begin position="85"/>
        <end position="185"/>
    </location>
</feature>
<feature type="domain" description="EF-hand" evidence="2">
    <location>
        <begin position="481"/>
        <end position="516"/>
    </location>
</feature>
<gene>
    <name evidence="3" type="ORF">CYMTET_48723</name>
</gene>
<evidence type="ECO:0000313" key="4">
    <source>
        <dbReference type="Proteomes" id="UP001190700"/>
    </source>
</evidence>
<dbReference type="InterPro" id="IPR011992">
    <property type="entry name" value="EF-hand-dom_pair"/>
</dbReference>
<dbReference type="GO" id="GO:0005509">
    <property type="term" value="F:calcium ion binding"/>
    <property type="evidence" value="ECO:0007669"/>
    <property type="project" value="InterPro"/>
</dbReference>